<keyword evidence="2 4" id="KW-0378">Hydrolase</keyword>
<dbReference type="AlphaFoldDB" id="A0A2W1L6G9"/>
<dbReference type="SUPFAM" id="SSF51445">
    <property type="entry name" value="(Trans)glycosidases"/>
    <property type="match status" value="1"/>
</dbReference>
<dbReference type="Pfam" id="PF07745">
    <property type="entry name" value="Glyco_hydro_53"/>
    <property type="match status" value="1"/>
</dbReference>
<protein>
    <recommendedName>
        <fullName evidence="4">Arabinogalactan endo-beta-1,4-galactanase</fullName>
        <ecNumber evidence="4">3.2.1.89</ecNumber>
    </recommendedName>
</protein>
<dbReference type="EMBL" id="QKRB01000043">
    <property type="protein sequence ID" value="PZD95778.1"/>
    <property type="molecule type" value="Genomic_DNA"/>
</dbReference>
<dbReference type="EC" id="3.2.1.89" evidence="4"/>
<evidence type="ECO:0000313" key="6">
    <source>
        <dbReference type="Proteomes" id="UP000249522"/>
    </source>
</evidence>
<dbReference type="GO" id="GO:0015926">
    <property type="term" value="F:glucosidase activity"/>
    <property type="evidence" value="ECO:0007669"/>
    <property type="project" value="InterPro"/>
</dbReference>
<evidence type="ECO:0000256" key="2">
    <source>
        <dbReference type="ARBA" id="ARBA00022801"/>
    </source>
</evidence>
<dbReference type="GO" id="GO:0031218">
    <property type="term" value="F:arabinogalactan endo-1,4-beta-galactosidase activity"/>
    <property type="evidence" value="ECO:0007669"/>
    <property type="project" value="UniProtKB-EC"/>
</dbReference>
<dbReference type="PANTHER" id="PTHR34983">
    <property type="entry name" value="ARABINOGALACTAN ENDO-BETA-1,4-GALACTANASE A"/>
    <property type="match status" value="1"/>
</dbReference>
<dbReference type="GO" id="GO:0045490">
    <property type="term" value="P:pectin catabolic process"/>
    <property type="evidence" value="ECO:0007669"/>
    <property type="project" value="TreeGrafter"/>
</dbReference>
<gene>
    <name evidence="5" type="ORF">DNH61_09985</name>
</gene>
<comment type="catalytic activity">
    <reaction evidence="4">
        <text>The enzyme specifically hydrolyzes (1-&gt;4)-beta-D-galactosidic linkages in type I arabinogalactans.</text>
        <dbReference type="EC" id="3.2.1.89"/>
    </reaction>
</comment>
<organism evidence="5 6">
    <name type="scientific">Paenibacillus sambharensis</name>
    <dbReference type="NCBI Taxonomy" id="1803190"/>
    <lineage>
        <taxon>Bacteria</taxon>
        <taxon>Bacillati</taxon>
        <taxon>Bacillota</taxon>
        <taxon>Bacilli</taxon>
        <taxon>Bacillales</taxon>
        <taxon>Paenibacillaceae</taxon>
        <taxon>Paenibacillus</taxon>
    </lineage>
</organism>
<keyword evidence="3 4" id="KW-0326">Glycosidase</keyword>
<dbReference type="Gene3D" id="3.20.20.80">
    <property type="entry name" value="Glycosidases"/>
    <property type="match status" value="1"/>
</dbReference>
<accession>A0A2W1L6G9</accession>
<evidence type="ECO:0000256" key="3">
    <source>
        <dbReference type="ARBA" id="ARBA00023295"/>
    </source>
</evidence>
<evidence type="ECO:0000256" key="1">
    <source>
        <dbReference type="ARBA" id="ARBA00010687"/>
    </source>
</evidence>
<name>A0A2W1L6G9_9BACL</name>
<evidence type="ECO:0000313" key="5">
    <source>
        <dbReference type="EMBL" id="PZD95778.1"/>
    </source>
</evidence>
<dbReference type="OrthoDB" id="9768786at2"/>
<dbReference type="InterPro" id="IPR011683">
    <property type="entry name" value="Glyco_hydro_53"/>
</dbReference>
<dbReference type="RefSeq" id="WP_111146524.1">
    <property type="nucleotide sequence ID" value="NZ_QKRB01000043.1"/>
</dbReference>
<reference evidence="5 6" key="1">
    <citation type="submission" date="2018-06" db="EMBL/GenBank/DDBJ databases">
        <title>Paenibacillus imtechensis sp. nov.</title>
        <authorList>
            <person name="Pinnaka A.K."/>
            <person name="Singh H."/>
            <person name="Kaur M."/>
        </authorList>
    </citation>
    <scope>NUCLEOTIDE SEQUENCE [LARGE SCALE GENOMIC DNA]</scope>
    <source>
        <strain evidence="5 6">SMB1</strain>
    </source>
</reference>
<keyword evidence="6" id="KW-1185">Reference proteome</keyword>
<sequence length="355" mass="40197">MKNHEGSAAQARIAPKFINGMDVSFLDEIEQGGGTFSDQGAQEDCMVIMKNNGVNSIRLRIWNEPAGGYCNLERTLLMARRIKDLGLHFLLDFHYSDKWADPGQQSKPAAWAELGYNELKAAVYQYTREVLEALQAQGTLPDMVQVGNEITPGMLWDDGKVDGDEYNNDAQWERFSGLVKSGINACKDVDAAINVMVHIDRGGDNASSIAFYDRFEQLGVRFDTIGLSFYPWWHGTLEDLKHNLNDLAERYGKEVIVVETAYPWTLDKTAGHTFVMEKEELLHEGYPATPEGQTKYLRDFITIVKETAGGLGAGFYWWEPSWIPCKQEWSVGHENNWSNLTMFDFEGRKLPSLKF</sequence>
<dbReference type="Proteomes" id="UP000249522">
    <property type="component" value="Unassembled WGS sequence"/>
</dbReference>
<proteinExistence type="inferred from homology"/>
<evidence type="ECO:0000256" key="4">
    <source>
        <dbReference type="RuleBase" id="RU361192"/>
    </source>
</evidence>
<comment type="caution">
    <text evidence="5">The sequence shown here is derived from an EMBL/GenBank/DDBJ whole genome shotgun (WGS) entry which is preliminary data.</text>
</comment>
<dbReference type="PANTHER" id="PTHR34983:SF2">
    <property type="entry name" value="ENDO-BETA-1,4-GALACTANASE"/>
    <property type="match status" value="1"/>
</dbReference>
<dbReference type="InterPro" id="IPR017853">
    <property type="entry name" value="GH"/>
</dbReference>
<comment type="similarity">
    <text evidence="1 4">Belongs to the glycosyl hydrolase 53 family.</text>
</comment>